<dbReference type="CDD" id="cd07042">
    <property type="entry name" value="STAS_SulP_like_sulfate_transporter"/>
    <property type="match status" value="1"/>
</dbReference>
<feature type="domain" description="STAS" evidence="7">
    <location>
        <begin position="171"/>
        <end position="294"/>
    </location>
</feature>
<evidence type="ECO:0000313" key="9">
    <source>
        <dbReference type="Proteomes" id="UP000241394"/>
    </source>
</evidence>
<gene>
    <name evidence="8" type="ORF">CEY00_Acc13507</name>
</gene>
<dbReference type="AlphaFoldDB" id="A0A2R6QW68"/>
<keyword evidence="5 6" id="KW-0472">Membrane</keyword>
<proteinExistence type="predicted"/>
<dbReference type="Gene3D" id="3.30.750.24">
    <property type="entry name" value="STAS domain"/>
    <property type="match status" value="1"/>
</dbReference>
<keyword evidence="2" id="KW-0813">Transport</keyword>
<dbReference type="InterPro" id="IPR036513">
    <property type="entry name" value="STAS_dom_sf"/>
</dbReference>
<dbReference type="Pfam" id="PF01740">
    <property type="entry name" value="STAS"/>
    <property type="match status" value="1"/>
</dbReference>
<comment type="caution">
    <text evidence="8">The sequence shown here is derived from an EMBL/GenBank/DDBJ whole genome shotgun (WGS) entry which is preliminary data.</text>
</comment>
<name>A0A2R6QW68_ACTCC</name>
<feature type="transmembrane region" description="Helical" evidence="6">
    <location>
        <begin position="115"/>
        <end position="143"/>
    </location>
</feature>
<evidence type="ECO:0000256" key="2">
    <source>
        <dbReference type="ARBA" id="ARBA00022448"/>
    </source>
</evidence>
<dbReference type="GO" id="GO:0016020">
    <property type="term" value="C:membrane"/>
    <property type="evidence" value="ECO:0007669"/>
    <property type="project" value="UniProtKB-SubCell"/>
</dbReference>
<organism evidence="8 9">
    <name type="scientific">Actinidia chinensis var. chinensis</name>
    <name type="common">Chinese soft-hair kiwi</name>
    <dbReference type="NCBI Taxonomy" id="1590841"/>
    <lineage>
        <taxon>Eukaryota</taxon>
        <taxon>Viridiplantae</taxon>
        <taxon>Streptophyta</taxon>
        <taxon>Embryophyta</taxon>
        <taxon>Tracheophyta</taxon>
        <taxon>Spermatophyta</taxon>
        <taxon>Magnoliopsida</taxon>
        <taxon>eudicotyledons</taxon>
        <taxon>Gunneridae</taxon>
        <taxon>Pentapetalae</taxon>
        <taxon>asterids</taxon>
        <taxon>Ericales</taxon>
        <taxon>Actinidiaceae</taxon>
        <taxon>Actinidia</taxon>
    </lineage>
</organism>
<dbReference type="GO" id="GO:0055085">
    <property type="term" value="P:transmembrane transport"/>
    <property type="evidence" value="ECO:0007669"/>
    <property type="project" value="InterPro"/>
</dbReference>
<protein>
    <submittedName>
        <fullName evidence="8">Sulfate transporter 3.1 like</fullName>
    </submittedName>
</protein>
<keyword evidence="3 6" id="KW-0812">Transmembrane</keyword>
<evidence type="ECO:0000256" key="1">
    <source>
        <dbReference type="ARBA" id="ARBA00004141"/>
    </source>
</evidence>
<dbReference type="PROSITE" id="PS50801">
    <property type="entry name" value="STAS"/>
    <property type="match status" value="1"/>
</dbReference>
<evidence type="ECO:0000256" key="4">
    <source>
        <dbReference type="ARBA" id="ARBA00022989"/>
    </source>
</evidence>
<accession>A0A2R6QW68</accession>
<feature type="transmembrane region" description="Helical" evidence="6">
    <location>
        <begin position="22"/>
        <end position="41"/>
    </location>
</feature>
<evidence type="ECO:0000259" key="7">
    <source>
        <dbReference type="PROSITE" id="PS50801"/>
    </source>
</evidence>
<dbReference type="Pfam" id="PF00916">
    <property type="entry name" value="Sulfate_transp"/>
    <property type="match status" value="1"/>
</dbReference>
<keyword evidence="9" id="KW-1185">Reference proteome</keyword>
<dbReference type="Proteomes" id="UP000241394">
    <property type="component" value="Chromosome LG12"/>
</dbReference>
<dbReference type="EMBL" id="NKQK01000012">
    <property type="protein sequence ID" value="PSS16008.1"/>
    <property type="molecule type" value="Genomic_DNA"/>
</dbReference>
<comment type="subcellular location">
    <subcellularLocation>
        <location evidence="1">Membrane</location>
        <topology evidence="1">Multi-pass membrane protein</topology>
    </subcellularLocation>
</comment>
<dbReference type="STRING" id="1590841.A0A2R6QW68"/>
<dbReference type="FunFam" id="3.30.750.24:FF:000002">
    <property type="entry name" value="Sulfate transporter 31"/>
    <property type="match status" value="1"/>
</dbReference>
<evidence type="ECO:0000256" key="6">
    <source>
        <dbReference type="SAM" id="Phobius"/>
    </source>
</evidence>
<sequence>RNSSGEKFCLFKNYHIDGNKEMIAFGMMNIAGSCTSCYLTSGPFSRTAVNFNAGCKTAESNIVMATAVMITLLFITPLFHYTPLVVLSSIIIAAMLGLIDYEAAIHLWKVDKFDFVICIGSYFGVVFGSVEIGLVIAIAISLLRVLLFVARPRTCVLGNIPNSINYRSIDQYPVAQSVPGILILQIDAPIYFANSNYLRERILRWINEEEDELKSSLEIGLQYVVLDMSAVCSLDKSGISMLEEIKKTLDRKDLKLVLANPGSEVMKKLDRSKFIEAIGDEWIYLTVAEAVGACNFMLHSCKTNPKTVDSEEADNNV</sequence>
<dbReference type="InParanoid" id="A0A2R6QW68"/>
<reference evidence="9" key="2">
    <citation type="journal article" date="2018" name="BMC Genomics">
        <title>A manually annotated Actinidia chinensis var. chinensis (kiwifruit) genome highlights the challenges associated with draft genomes and gene prediction in plants.</title>
        <authorList>
            <person name="Pilkington S.M."/>
            <person name="Crowhurst R."/>
            <person name="Hilario E."/>
            <person name="Nardozza S."/>
            <person name="Fraser L."/>
            <person name="Peng Y."/>
            <person name="Gunaseelan K."/>
            <person name="Simpson R."/>
            <person name="Tahir J."/>
            <person name="Deroles S.C."/>
            <person name="Templeton K."/>
            <person name="Luo Z."/>
            <person name="Davy M."/>
            <person name="Cheng C."/>
            <person name="McNeilage M."/>
            <person name="Scaglione D."/>
            <person name="Liu Y."/>
            <person name="Zhang Q."/>
            <person name="Datson P."/>
            <person name="De Silva N."/>
            <person name="Gardiner S.E."/>
            <person name="Bassett H."/>
            <person name="Chagne D."/>
            <person name="McCallum J."/>
            <person name="Dzierzon H."/>
            <person name="Deng C."/>
            <person name="Wang Y.Y."/>
            <person name="Barron L."/>
            <person name="Manako K."/>
            <person name="Bowen J."/>
            <person name="Foster T.M."/>
            <person name="Erridge Z.A."/>
            <person name="Tiffin H."/>
            <person name="Waite C.N."/>
            <person name="Davies K.M."/>
            <person name="Grierson E.P."/>
            <person name="Laing W.A."/>
            <person name="Kirk R."/>
            <person name="Chen X."/>
            <person name="Wood M."/>
            <person name="Montefiori M."/>
            <person name="Brummell D.A."/>
            <person name="Schwinn K.E."/>
            <person name="Catanach A."/>
            <person name="Fullerton C."/>
            <person name="Li D."/>
            <person name="Meiyalaghan S."/>
            <person name="Nieuwenhuizen N."/>
            <person name="Read N."/>
            <person name="Prakash R."/>
            <person name="Hunter D."/>
            <person name="Zhang H."/>
            <person name="McKenzie M."/>
            <person name="Knabel M."/>
            <person name="Harris A."/>
            <person name="Allan A.C."/>
            <person name="Gleave A."/>
            <person name="Chen A."/>
            <person name="Janssen B.J."/>
            <person name="Plunkett B."/>
            <person name="Ampomah-Dwamena C."/>
            <person name="Voogd C."/>
            <person name="Leif D."/>
            <person name="Lafferty D."/>
            <person name="Souleyre E.J.F."/>
            <person name="Varkonyi-Gasic E."/>
            <person name="Gambi F."/>
            <person name="Hanley J."/>
            <person name="Yao J.L."/>
            <person name="Cheung J."/>
            <person name="David K.M."/>
            <person name="Warren B."/>
            <person name="Marsh K."/>
            <person name="Snowden K.C."/>
            <person name="Lin-Wang K."/>
            <person name="Brian L."/>
            <person name="Martinez-Sanchez M."/>
            <person name="Wang M."/>
            <person name="Ileperuma N."/>
            <person name="Macnee N."/>
            <person name="Campin R."/>
            <person name="McAtee P."/>
            <person name="Drummond R.S.M."/>
            <person name="Espley R.V."/>
            <person name="Ireland H.S."/>
            <person name="Wu R."/>
            <person name="Atkinson R.G."/>
            <person name="Karunairetnam S."/>
            <person name="Bulley S."/>
            <person name="Chunkath S."/>
            <person name="Hanley Z."/>
            <person name="Storey R."/>
            <person name="Thrimawithana A.H."/>
            <person name="Thomson S."/>
            <person name="David C."/>
            <person name="Testolin R."/>
            <person name="Huang H."/>
            <person name="Hellens R.P."/>
            <person name="Schaffer R.J."/>
        </authorList>
    </citation>
    <scope>NUCLEOTIDE SEQUENCE [LARGE SCALE GENOMIC DNA]</scope>
    <source>
        <strain evidence="9">cv. Red5</strain>
    </source>
</reference>
<dbReference type="InterPro" id="IPR011547">
    <property type="entry name" value="SLC26A/SulP_dom"/>
</dbReference>
<feature type="transmembrane region" description="Helical" evidence="6">
    <location>
        <begin position="62"/>
        <end position="79"/>
    </location>
</feature>
<dbReference type="OrthoDB" id="288203at2759"/>
<evidence type="ECO:0000256" key="3">
    <source>
        <dbReference type="ARBA" id="ARBA00022692"/>
    </source>
</evidence>
<dbReference type="InterPro" id="IPR002645">
    <property type="entry name" value="STAS_dom"/>
</dbReference>
<dbReference type="InterPro" id="IPR001902">
    <property type="entry name" value="SLC26A/SulP_fam"/>
</dbReference>
<feature type="non-terminal residue" evidence="8">
    <location>
        <position position="1"/>
    </location>
</feature>
<evidence type="ECO:0000256" key="5">
    <source>
        <dbReference type="ARBA" id="ARBA00023136"/>
    </source>
</evidence>
<dbReference type="SUPFAM" id="SSF52091">
    <property type="entry name" value="SpoIIaa-like"/>
    <property type="match status" value="1"/>
</dbReference>
<dbReference type="OMA" id="VETFRMP"/>
<evidence type="ECO:0000313" key="8">
    <source>
        <dbReference type="EMBL" id="PSS16008.1"/>
    </source>
</evidence>
<feature type="transmembrane region" description="Helical" evidence="6">
    <location>
        <begin position="85"/>
        <end position="103"/>
    </location>
</feature>
<dbReference type="PANTHER" id="PTHR11814">
    <property type="entry name" value="SULFATE TRANSPORTER"/>
    <property type="match status" value="1"/>
</dbReference>
<dbReference type="Gramene" id="PSS16008">
    <property type="protein sequence ID" value="PSS16008"/>
    <property type="gene ID" value="CEY00_Acc13507"/>
</dbReference>
<keyword evidence="4 6" id="KW-1133">Transmembrane helix</keyword>
<reference evidence="8 9" key="1">
    <citation type="submission" date="2017-07" db="EMBL/GenBank/DDBJ databases">
        <title>An improved, manually edited Actinidia chinensis var. chinensis (kiwifruit) genome highlights the challenges associated with draft genomes and gene prediction in plants.</title>
        <authorList>
            <person name="Pilkington S."/>
            <person name="Crowhurst R."/>
            <person name="Hilario E."/>
            <person name="Nardozza S."/>
            <person name="Fraser L."/>
            <person name="Peng Y."/>
            <person name="Gunaseelan K."/>
            <person name="Simpson R."/>
            <person name="Tahir J."/>
            <person name="Deroles S."/>
            <person name="Templeton K."/>
            <person name="Luo Z."/>
            <person name="Davy M."/>
            <person name="Cheng C."/>
            <person name="Mcneilage M."/>
            <person name="Scaglione D."/>
            <person name="Liu Y."/>
            <person name="Zhang Q."/>
            <person name="Datson P."/>
            <person name="De Silva N."/>
            <person name="Gardiner S."/>
            <person name="Bassett H."/>
            <person name="Chagne D."/>
            <person name="Mccallum J."/>
            <person name="Dzierzon H."/>
            <person name="Deng C."/>
            <person name="Wang Y.-Y."/>
            <person name="Barron N."/>
            <person name="Manako K."/>
            <person name="Bowen J."/>
            <person name="Foster T."/>
            <person name="Erridge Z."/>
            <person name="Tiffin H."/>
            <person name="Waite C."/>
            <person name="Davies K."/>
            <person name="Grierson E."/>
            <person name="Laing W."/>
            <person name="Kirk R."/>
            <person name="Chen X."/>
            <person name="Wood M."/>
            <person name="Montefiori M."/>
            <person name="Brummell D."/>
            <person name="Schwinn K."/>
            <person name="Catanach A."/>
            <person name="Fullerton C."/>
            <person name="Li D."/>
            <person name="Meiyalaghan S."/>
            <person name="Nieuwenhuizen N."/>
            <person name="Read N."/>
            <person name="Prakash R."/>
            <person name="Hunter D."/>
            <person name="Zhang H."/>
            <person name="Mckenzie M."/>
            <person name="Knabel M."/>
            <person name="Harris A."/>
            <person name="Allan A."/>
            <person name="Chen A."/>
            <person name="Janssen B."/>
            <person name="Plunkett B."/>
            <person name="Dwamena C."/>
            <person name="Voogd C."/>
            <person name="Leif D."/>
            <person name="Lafferty D."/>
            <person name="Souleyre E."/>
            <person name="Varkonyi-Gasic E."/>
            <person name="Gambi F."/>
            <person name="Hanley J."/>
            <person name="Yao J.-L."/>
            <person name="Cheung J."/>
            <person name="David K."/>
            <person name="Warren B."/>
            <person name="Marsh K."/>
            <person name="Snowden K."/>
            <person name="Lin-Wang K."/>
            <person name="Brian L."/>
            <person name="Martinez-Sanchez M."/>
            <person name="Wang M."/>
            <person name="Ileperuma N."/>
            <person name="Macnee N."/>
            <person name="Campin R."/>
            <person name="Mcatee P."/>
            <person name="Drummond R."/>
            <person name="Espley R."/>
            <person name="Ireland H."/>
            <person name="Wu R."/>
            <person name="Atkinson R."/>
            <person name="Karunairetnam S."/>
            <person name="Bulley S."/>
            <person name="Chunkath S."/>
            <person name="Hanley Z."/>
            <person name="Storey R."/>
            <person name="Thrimawithana A."/>
            <person name="Thomson S."/>
            <person name="David C."/>
            <person name="Testolin R."/>
        </authorList>
    </citation>
    <scope>NUCLEOTIDE SEQUENCE [LARGE SCALE GENOMIC DNA]</scope>
    <source>
        <strain evidence="9">cv. Red5</strain>
        <tissue evidence="8">Young leaf</tissue>
    </source>
</reference>